<gene>
    <name evidence="4" type="ORF">KDAU_22600</name>
</gene>
<evidence type="ECO:0000259" key="3">
    <source>
        <dbReference type="Pfam" id="PF19190"/>
    </source>
</evidence>
<organism evidence="4 5">
    <name type="scientific">Dictyobacter aurantiacus</name>
    <dbReference type="NCBI Taxonomy" id="1936993"/>
    <lineage>
        <taxon>Bacteria</taxon>
        <taxon>Bacillati</taxon>
        <taxon>Chloroflexota</taxon>
        <taxon>Ktedonobacteria</taxon>
        <taxon>Ktedonobacterales</taxon>
        <taxon>Dictyobacteraceae</taxon>
        <taxon>Dictyobacter</taxon>
    </lineage>
</organism>
<evidence type="ECO:0000313" key="4">
    <source>
        <dbReference type="EMBL" id="GCE04931.1"/>
    </source>
</evidence>
<dbReference type="EMBL" id="BIFQ01000001">
    <property type="protein sequence ID" value="GCE04931.1"/>
    <property type="molecule type" value="Genomic_DNA"/>
</dbReference>
<feature type="domain" description="BACON" evidence="3">
    <location>
        <begin position="248"/>
        <end position="333"/>
    </location>
</feature>
<evidence type="ECO:0000313" key="5">
    <source>
        <dbReference type="Proteomes" id="UP000287224"/>
    </source>
</evidence>
<dbReference type="Gene3D" id="2.60.40.10">
    <property type="entry name" value="Immunoglobulins"/>
    <property type="match status" value="2"/>
</dbReference>
<dbReference type="InterPro" id="IPR024361">
    <property type="entry name" value="BACON"/>
</dbReference>
<feature type="domain" description="BACON" evidence="3">
    <location>
        <begin position="704"/>
        <end position="778"/>
    </location>
</feature>
<comment type="caution">
    <text evidence="4">The sequence shown here is derived from an EMBL/GenBank/DDBJ whole genome shotgun (WGS) entry which is preliminary data.</text>
</comment>
<keyword evidence="5" id="KW-1185">Reference proteome</keyword>
<feature type="domain" description="BACON" evidence="3">
    <location>
        <begin position="355"/>
        <end position="444"/>
    </location>
</feature>
<sequence>MVMRPSTAPVLRAARVNIPAEQESTLPDNAVSAQTREQRTRSKVLVASSTYDSITEPTRLLTWQKVVETPDRPVAVYPPRPPLPLQSLPVLRHLPYSWFALPRVLFGPRSIFWICLVLVCVLVGGGTLGMVEAFKHNPSGNGLLSGPSLQVTPTSADVGAILSLSGSGLSPRTLIGLFRDNAIPISDTNNAPEIYTDASGTINDTVIIGSDWGGGPHTIVLEDAHTHRYISTPIQVTGNIGPLRPAHLHLSANDLDFAAGDQATNTLKKISLWNSGAGQVTWQATTTQPWLMLSPQGGTLSANVPPTDVMVAVNRADLQPGEYTAQVLFSSSAGDSKLPVKMQVVPLQTGHDPVLQLSPALLSFTGTDGGANPDPEVITVSNPGALPLNWKASSNVPWLNISASNTQVAPSGSSTATVKVDTSSLLPGTHSARITFTGTGSTSVLHSIQSVYVSVTITPNCSLQVSPGILALTSIYQQSGRASQTIALGQTQSCAGPVSWSAKSNTSWLSVDQTHGTTPASPTVIANPAGLDAGSHSGSITFSSSYGTQVVLVSLMVNRPNAPSLSLGSAILSFNANASGASPPAQILSLKNNGGAPLSWSASATTLAGGNWLQLSQTSGQLNAHQSGSISVQAAVLNTMTPNTYSGIIRVYVRDATGKLLSQNPQVIPVNFMLGTACTLQVPIPPLTFYGVANQVQLSGAGNTSSAHAVSMSAGSSCTSNLNWRAVPATSDGMKWLHVTPDSGSIAPTKSATMQVSVTLAGLKAGSYSGQVTLSATDDSRRVVSTQHINVYLTVQPPCTLQSPSVGALDFSASGSGAPAAQSFQVGVVGMCSGPVNLDVRGDTSTSPNWLIISPLHVVLHSGETATFTVKPSAASLARGKTYSGSVSLYATEANGMPTVASPQSMKASLSLAGTPKLTAGFDSSHVNTVPGKSSEMIAINNTGDAPLDWTASLQSGTPAYFSLSANAGKNLAGGASANIALLVDTTNAPAGSYTPSVDISATNSLTGTSVGQVTITMTIVVVMPPAMSVDQTNLYFNTVAGSDPADQSVAISNSGGGTLSWTASTPGQPWLSLGSTSGLVNASGGSTLVFKVSASGLAPQPQPYSDSVTLTPSDGPSVMVHVYLTVTAATPPPTPTSAATQAPTPTPQVMITPTAQVVVTPASDPGSAMPSGTVVSAQTPIVTTSTPDVTPIQNRGVDSAAGSVQQTAKTATPQH</sequence>
<evidence type="ECO:0000256" key="2">
    <source>
        <dbReference type="SAM" id="Phobius"/>
    </source>
</evidence>
<protein>
    <recommendedName>
        <fullName evidence="3">BACON domain-containing protein</fullName>
    </recommendedName>
</protein>
<feature type="transmembrane region" description="Helical" evidence="2">
    <location>
        <begin position="111"/>
        <end position="131"/>
    </location>
</feature>
<feature type="domain" description="BACON" evidence="3">
    <location>
        <begin position="465"/>
        <end position="555"/>
    </location>
</feature>
<name>A0A401ZDG7_9CHLR</name>
<dbReference type="InterPro" id="IPR013783">
    <property type="entry name" value="Ig-like_fold"/>
</dbReference>
<feature type="domain" description="BACON" evidence="3">
    <location>
        <begin position="1028"/>
        <end position="1110"/>
    </location>
</feature>
<evidence type="ECO:0000256" key="1">
    <source>
        <dbReference type="SAM" id="MobiDB-lite"/>
    </source>
</evidence>
<keyword evidence="2" id="KW-0472">Membrane</keyword>
<feature type="compositionally biased region" description="Polar residues" evidence="1">
    <location>
        <begin position="1185"/>
        <end position="1194"/>
    </location>
</feature>
<feature type="domain" description="BACON" evidence="3">
    <location>
        <begin position="586"/>
        <end position="648"/>
    </location>
</feature>
<dbReference type="AlphaFoldDB" id="A0A401ZDG7"/>
<proteinExistence type="predicted"/>
<keyword evidence="2" id="KW-0812">Transmembrane</keyword>
<reference evidence="5" key="1">
    <citation type="submission" date="2018-12" db="EMBL/GenBank/DDBJ databases">
        <title>Tengunoibacter tsumagoiensis gen. nov., sp. nov., Dictyobacter kobayashii sp. nov., D. alpinus sp. nov., and D. joshuensis sp. nov. and description of Dictyobacteraceae fam. nov. within the order Ktedonobacterales isolated from Tengu-no-mugimeshi.</title>
        <authorList>
            <person name="Wang C.M."/>
            <person name="Zheng Y."/>
            <person name="Sakai Y."/>
            <person name="Toyoda A."/>
            <person name="Minakuchi Y."/>
            <person name="Abe K."/>
            <person name="Yokota A."/>
            <person name="Yabe S."/>
        </authorList>
    </citation>
    <scope>NUCLEOTIDE SEQUENCE [LARGE SCALE GENOMIC DNA]</scope>
    <source>
        <strain evidence="5">S-27</strain>
    </source>
</reference>
<accession>A0A401ZDG7</accession>
<feature type="compositionally biased region" description="Polar residues" evidence="1">
    <location>
        <begin position="1203"/>
        <end position="1216"/>
    </location>
</feature>
<keyword evidence="2" id="KW-1133">Transmembrane helix</keyword>
<dbReference type="Proteomes" id="UP000287224">
    <property type="component" value="Unassembled WGS sequence"/>
</dbReference>
<dbReference type="Pfam" id="PF19190">
    <property type="entry name" value="BACON_2"/>
    <property type="match status" value="6"/>
</dbReference>
<feature type="region of interest" description="Disordered" evidence="1">
    <location>
        <begin position="1185"/>
        <end position="1216"/>
    </location>
</feature>